<feature type="compositionally biased region" description="Acidic residues" evidence="1">
    <location>
        <begin position="237"/>
        <end position="266"/>
    </location>
</feature>
<dbReference type="InterPro" id="IPR045112">
    <property type="entry name" value="PPAN-like"/>
</dbReference>
<name>A0ABR3G6I6_9PEZI</name>
<reference evidence="3 4" key="1">
    <citation type="submission" date="2024-02" db="EMBL/GenBank/DDBJ databases">
        <title>Discinaceae phylogenomics.</title>
        <authorList>
            <person name="Dirks A.C."/>
            <person name="James T.Y."/>
        </authorList>
    </citation>
    <scope>NUCLEOTIDE SEQUENCE [LARGE SCALE GENOMIC DNA]</scope>
    <source>
        <strain evidence="3 4">ACD0624</strain>
    </source>
</reference>
<dbReference type="Proteomes" id="UP001447188">
    <property type="component" value="Unassembled WGS sequence"/>
</dbReference>
<keyword evidence="4" id="KW-1185">Reference proteome</keyword>
<dbReference type="Pfam" id="PF04427">
    <property type="entry name" value="Brix"/>
    <property type="match status" value="1"/>
</dbReference>
<feature type="domain" description="Brix" evidence="2">
    <location>
        <begin position="1"/>
        <end position="174"/>
    </location>
</feature>
<feature type="compositionally biased region" description="Basic and acidic residues" evidence="1">
    <location>
        <begin position="198"/>
        <end position="208"/>
    </location>
</feature>
<evidence type="ECO:0000256" key="1">
    <source>
        <dbReference type="SAM" id="MobiDB-lite"/>
    </source>
</evidence>
<evidence type="ECO:0000313" key="4">
    <source>
        <dbReference type="Proteomes" id="UP001447188"/>
    </source>
</evidence>
<sequence length="279" mass="31541">MLLTSMFQSLFPPISAQRTPLSSIRRILLLNRQPKSEADEDSSEYVIDVRHYIITTKPVGLSRPIRRINAAEKTLRVKPSGERLIGSKKGALPNLSGLEDIAEYMLDPSAAAGGYTSESEIEEDAEVEVLPNGTRHTTKKKRAPRGPQKRAVKLSEVGPRMRLEMVKIEEGLADGKVLWHAWETKTKTEERELEVRHKVKKAEREKRTAIQMENIRKKKAEKAEKAAANKGKVKADGEEEEEEDDDDDDEMWGEDEFEGENEDEGEKEAGKDEEMGEDE</sequence>
<evidence type="ECO:0000259" key="2">
    <source>
        <dbReference type="PROSITE" id="PS50833"/>
    </source>
</evidence>
<dbReference type="EMBL" id="JBBBZM010000236">
    <property type="protein sequence ID" value="KAL0631562.1"/>
    <property type="molecule type" value="Genomic_DNA"/>
</dbReference>
<protein>
    <submittedName>
        <fullName evidence="3">rRNA-binding ribosome biosynthesis protein</fullName>
    </submittedName>
</protein>
<gene>
    <name evidence="3" type="primary">SSF1_2</name>
    <name evidence="3" type="ORF">Q9L58_009586</name>
</gene>
<proteinExistence type="predicted"/>
<dbReference type="PROSITE" id="PS50833">
    <property type="entry name" value="BRIX"/>
    <property type="match status" value="1"/>
</dbReference>
<dbReference type="PANTHER" id="PTHR12661">
    <property type="entry name" value="PETER PAN-RELATED"/>
    <property type="match status" value="1"/>
</dbReference>
<dbReference type="PANTHER" id="PTHR12661:SF5">
    <property type="entry name" value="SUPPRESSOR OF SWI4 1 HOMOLOG"/>
    <property type="match status" value="1"/>
</dbReference>
<accession>A0ABR3G6I6</accession>
<feature type="region of interest" description="Disordered" evidence="1">
    <location>
        <begin position="198"/>
        <end position="279"/>
    </location>
</feature>
<dbReference type="InterPro" id="IPR007109">
    <property type="entry name" value="Brix"/>
</dbReference>
<evidence type="ECO:0000313" key="3">
    <source>
        <dbReference type="EMBL" id="KAL0631562.1"/>
    </source>
</evidence>
<comment type="caution">
    <text evidence="3">The sequence shown here is derived from an EMBL/GenBank/DDBJ whole genome shotgun (WGS) entry which is preliminary data.</text>
</comment>
<organism evidence="3 4">
    <name type="scientific">Discina gigas</name>
    <dbReference type="NCBI Taxonomy" id="1032678"/>
    <lineage>
        <taxon>Eukaryota</taxon>
        <taxon>Fungi</taxon>
        <taxon>Dikarya</taxon>
        <taxon>Ascomycota</taxon>
        <taxon>Pezizomycotina</taxon>
        <taxon>Pezizomycetes</taxon>
        <taxon>Pezizales</taxon>
        <taxon>Discinaceae</taxon>
        <taxon>Discina</taxon>
    </lineage>
</organism>